<evidence type="ECO:0000313" key="1">
    <source>
        <dbReference type="EMBL" id="KYO35348.1"/>
    </source>
</evidence>
<organism evidence="1 2">
    <name type="scientific">Alligator mississippiensis</name>
    <name type="common">American alligator</name>
    <dbReference type="NCBI Taxonomy" id="8496"/>
    <lineage>
        <taxon>Eukaryota</taxon>
        <taxon>Metazoa</taxon>
        <taxon>Chordata</taxon>
        <taxon>Craniata</taxon>
        <taxon>Vertebrata</taxon>
        <taxon>Euteleostomi</taxon>
        <taxon>Archelosauria</taxon>
        <taxon>Archosauria</taxon>
        <taxon>Crocodylia</taxon>
        <taxon>Alligatoridae</taxon>
        <taxon>Alligatorinae</taxon>
        <taxon>Alligator</taxon>
    </lineage>
</organism>
<comment type="caution">
    <text evidence="1">The sequence shown here is derived from an EMBL/GenBank/DDBJ whole genome shotgun (WGS) entry which is preliminary data.</text>
</comment>
<dbReference type="EMBL" id="AKHW03003201">
    <property type="protein sequence ID" value="KYO35348.1"/>
    <property type="molecule type" value="Genomic_DNA"/>
</dbReference>
<dbReference type="AlphaFoldDB" id="A0A151NEX6"/>
<gene>
    <name evidence="1" type="ORF">Y1Q_0007936</name>
</gene>
<protein>
    <submittedName>
        <fullName evidence="1">Uncharacterized protein</fullName>
    </submittedName>
</protein>
<accession>A0A151NEX6</accession>
<proteinExistence type="predicted"/>
<reference evidence="1 2" key="1">
    <citation type="journal article" date="2012" name="Genome Biol.">
        <title>Sequencing three crocodilian genomes to illuminate the evolution of archosaurs and amniotes.</title>
        <authorList>
            <person name="St John J.A."/>
            <person name="Braun E.L."/>
            <person name="Isberg S.R."/>
            <person name="Miles L.G."/>
            <person name="Chong A.Y."/>
            <person name="Gongora J."/>
            <person name="Dalzell P."/>
            <person name="Moran C."/>
            <person name="Bed'hom B."/>
            <person name="Abzhanov A."/>
            <person name="Burgess S.C."/>
            <person name="Cooksey A.M."/>
            <person name="Castoe T.A."/>
            <person name="Crawford N.G."/>
            <person name="Densmore L.D."/>
            <person name="Drew J.C."/>
            <person name="Edwards S.V."/>
            <person name="Faircloth B.C."/>
            <person name="Fujita M.K."/>
            <person name="Greenwold M.J."/>
            <person name="Hoffmann F.G."/>
            <person name="Howard J.M."/>
            <person name="Iguchi T."/>
            <person name="Janes D.E."/>
            <person name="Khan S.Y."/>
            <person name="Kohno S."/>
            <person name="de Koning A.J."/>
            <person name="Lance S.L."/>
            <person name="McCarthy F.M."/>
            <person name="McCormack J.E."/>
            <person name="Merchant M.E."/>
            <person name="Peterson D.G."/>
            <person name="Pollock D.D."/>
            <person name="Pourmand N."/>
            <person name="Raney B.J."/>
            <person name="Roessler K.A."/>
            <person name="Sanford J.R."/>
            <person name="Sawyer R.H."/>
            <person name="Schmidt C.J."/>
            <person name="Triplett E.W."/>
            <person name="Tuberville T.D."/>
            <person name="Venegas-Anaya M."/>
            <person name="Howard J.T."/>
            <person name="Jarvis E.D."/>
            <person name="Guillette L.J.Jr."/>
            <person name="Glenn T.C."/>
            <person name="Green R.E."/>
            <person name="Ray D.A."/>
        </authorList>
    </citation>
    <scope>NUCLEOTIDE SEQUENCE [LARGE SCALE GENOMIC DNA]</scope>
    <source>
        <strain evidence="1">KSC_2009_1</strain>
    </source>
</reference>
<dbReference type="Proteomes" id="UP000050525">
    <property type="component" value="Unassembled WGS sequence"/>
</dbReference>
<name>A0A151NEX6_ALLMI</name>
<keyword evidence="2" id="KW-1185">Reference proteome</keyword>
<sequence>MGAACPIGKDGDEVVSVMKNTLQDNGEVVLVVDECPGALGRKKDGDVGAIPGPHTDEEAHVAEACNLWIDKVDEVGGHNVLNDQTHLPDGLCSCGLAHVKQVGDIAETAEVGQLQDGNGPLHL</sequence>
<evidence type="ECO:0000313" key="2">
    <source>
        <dbReference type="Proteomes" id="UP000050525"/>
    </source>
</evidence>